<name>A0AAE4GBD9_9BURK</name>
<dbReference type="EMBL" id="JAVRAA010000007">
    <property type="protein sequence ID" value="MDT0338251.1"/>
    <property type="molecule type" value="Genomic_DNA"/>
</dbReference>
<comment type="caution">
    <text evidence="1">The sequence shown here is derived from an EMBL/GenBank/DDBJ whole genome shotgun (WGS) entry which is preliminary data.</text>
</comment>
<evidence type="ECO:0000313" key="1">
    <source>
        <dbReference type="EMBL" id="MDT0338251.1"/>
    </source>
</evidence>
<evidence type="ECO:0008006" key="2">
    <source>
        <dbReference type="Google" id="ProtNLM"/>
    </source>
</evidence>
<organism evidence="1">
    <name type="scientific">Herbaspirillum huttiense subsp. nephrolepidis</name>
    <dbReference type="NCBI Taxonomy" id="3075126"/>
    <lineage>
        <taxon>Bacteria</taxon>
        <taxon>Pseudomonadati</taxon>
        <taxon>Pseudomonadota</taxon>
        <taxon>Betaproteobacteria</taxon>
        <taxon>Burkholderiales</taxon>
        <taxon>Oxalobacteraceae</taxon>
        <taxon>Herbaspirillum</taxon>
    </lineage>
</organism>
<dbReference type="RefSeq" id="WP_310837700.1">
    <property type="nucleotide sequence ID" value="NZ_JAVLSM010000008.1"/>
</dbReference>
<sequence length="155" mass="17339">MMQSWTLEQLRTATEAGGVSAVRLQAEGGGFYVRITTKNNAEAVLSHARSDEPRTFPNPLPAITLLRKLGLMVGTFDISNWNPELKPLARTRPDRAAAMKNANEAVEHDRWFRAQVEKGLAEADDPATQWISQEQAQASWSEKRANLLRQVKRGK</sequence>
<accession>A0AAE4GBD9</accession>
<proteinExistence type="predicted"/>
<dbReference type="Gene3D" id="6.20.450.20">
    <property type="match status" value="1"/>
</dbReference>
<reference evidence="1" key="1">
    <citation type="submission" date="2023-02" db="EMBL/GenBank/DDBJ databases">
        <title>Description of Herbaspirillum huttiense subsp. nephrolepsisexaltata and Herbaspirillum huttiense subsp. lycopersicon.</title>
        <authorList>
            <person name="Poudel M."/>
            <person name="Sharma A."/>
            <person name="Goss E."/>
            <person name="Tapia J.H."/>
            <person name="Harmon C.M."/>
            <person name="Jones J.B."/>
        </authorList>
    </citation>
    <scope>NUCLEOTIDE SEQUENCE</scope>
    <source>
        <strain evidence="1">NC40101</strain>
    </source>
</reference>
<protein>
    <recommendedName>
        <fullName evidence="2">Prevent host death protein, Phd antitoxin</fullName>
    </recommendedName>
</protein>
<dbReference type="AlphaFoldDB" id="A0AAE4GBD9"/>
<gene>
    <name evidence="1" type="ORF">RJN63_15510</name>
</gene>